<feature type="compositionally biased region" description="Basic and acidic residues" evidence="1">
    <location>
        <begin position="115"/>
        <end position="124"/>
    </location>
</feature>
<sequence length="132" mass="14355">MLLLLAPAICAQRTSAQSGSTRSFRDASTSATQTRCQYNVRRAANTLIAAESSSGGFDASSHADPPAFSRLSQPRTMAKQLEEAAIGELPVNPTVEDLPKVVCRNRRAGRFASTEGRKRQKELDQTTWPVSF</sequence>
<evidence type="ECO:0000256" key="2">
    <source>
        <dbReference type="SAM" id="SignalP"/>
    </source>
</evidence>
<feature type="chain" id="PRO_5045240121" evidence="2">
    <location>
        <begin position="17"/>
        <end position="132"/>
    </location>
</feature>
<proteinExistence type="predicted"/>
<organism evidence="3 4">
    <name type="scientific">Purpureocillium lilacinum</name>
    <name type="common">Paecilomyces lilacinus</name>
    <dbReference type="NCBI Taxonomy" id="33203"/>
    <lineage>
        <taxon>Eukaryota</taxon>
        <taxon>Fungi</taxon>
        <taxon>Dikarya</taxon>
        <taxon>Ascomycota</taxon>
        <taxon>Pezizomycotina</taxon>
        <taxon>Sordariomycetes</taxon>
        <taxon>Hypocreomycetidae</taxon>
        <taxon>Hypocreales</taxon>
        <taxon>Ophiocordycipitaceae</taxon>
        <taxon>Purpureocillium</taxon>
    </lineage>
</organism>
<comment type="caution">
    <text evidence="3">The sequence shown here is derived from an EMBL/GenBank/DDBJ whole genome shotgun (WGS) entry which is preliminary data.</text>
</comment>
<dbReference type="EMBL" id="JAWRVI010000248">
    <property type="protein sequence ID" value="KAK4070027.1"/>
    <property type="molecule type" value="Genomic_DNA"/>
</dbReference>
<reference evidence="3 4" key="1">
    <citation type="journal article" date="2024" name="Microbiol. Resour. Announc.">
        <title>Genome annotations for the ascomycete fungi Trichoderma harzianum, Trichoderma aggressivum, and Purpureocillium lilacinum.</title>
        <authorList>
            <person name="Beijen E.P.W."/>
            <person name="Ohm R.A."/>
        </authorList>
    </citation>
    <scope>NUCLEOTIDE SEQUENCE [LARGE SCALE GENOMIC DNA]</scope>
    <source>
        <strain evidence="3 4">CBS 150709</strain>
    </source>
</reference>
<name>A0ABR0BDT8_PURLI</name>
<evidence type="ECO:0000313" key="3">
    <source>
        <dbReference type="EMBL" id="KAK4070027.1"/>
    </source>
</evidence>
<feature type="region of interest" description="Disordered" evidence="1">
    <location>
        <begin position="53"/>
        <end position="75"/>
    </location>
</feature>
<evidence type="ECO:0000256" key="1">
    <source>
        <dbReference type="SAM" id="MobiDB-lite"/>
    </source>
</evidence>
<accession>A0ABR0BDT8</accession>
<dbReference type="Proteomes" id="UP001287286">
    <property type="component" value="Unassembled WGS sequence"/>
</dbReference>
<gene>
    <name evidence="3" type="ORF">Purlil1_13572</name>
</gene>
<keyword evidence="4" id="KW-1185">Reference proteome</keyword>
<evidence type="ECO:0000313" key="4">
    <source>
        <dbReference type="Proteomes" id="UP001287286"/>
    </source>
</evidence>
<feature type="signal peptide" evidence="2">
    <location>
        <begin position="1"/>
        <end position="16"/>
    </location>
</feature>
<feature type="region of interest" description="Disordered" evidence="1">
    <location>
        <begin position="112"/>
        <end position="132"/>
    </location>
</feature>
<keyword evidence="2" id="KW-0732">Signal</keyword>
<protein>
    <submittedName>
        <fullName evidence="3">Uncharacterized protein</fullName>
    </submittedName>
</protein>